<organism evidence="1">
    <name type="scientific">Solanum chacoense</name>
    <name type="common">Chaco potato</name>
    <dbReference type="NCBI Taxonomy" id="4108"/>
    <lineage>
        <taxon>Eukaryota</taxon>
        <taxon>Viridiplantae</taxon>
        <taxon>Streptophyta</taxon>
        <taxon>Embryophyta</taxon>
        <taxon>Tracheophyta</taxon>
        <taxon>Spermatophyta</taxon>
        <taxon>Magnoliopsida</taxon>
        <taxon>eudicotyledons</taxon>
        <taxon>Gunneridae</taxon>
        <taxon>Pentapetalae</taxon>
        <taxon>asterids</taxon>
        <taxon>lamiids</taxon>
        <taxon>Solanales</taxon>
        <taxon>Solanaceae</taxon>
        <taxon>Solanoideae</taxon>
        <taxon>Solaneae</taxon>
        <taxon>Solanum</taxon>
    </lineage>
</organism>
<feature type="non-terminal residue" evidence="1">
    <location>
        <position position="1"/>
    </location>
</feature>
<dbReference type="AlphaFoldDB" id="A0A0V0GX18"/>
<proteinExistence type="predicted"/>
<name>A0A0V0GX18_SOLCH</name>
<evidence type="ECO:0000313" key="1">
    <source>
        <dbReference type="EMBL" id="JAP11782.1"/>
    </source>
</evidence>
<accession>A0A0V0GX18</accession>
<reference evidence="1" key="1">
    <citation type="submission" date="2015-12" db="EMBL/GenBank/DDBJ databases">
        <title>Gene expression during late stages of embryo sac development: a critical building block for successful pollen-pistil interactions.</title>
        <authorList>
            <person name="Liu Y."/>
            <person name="Joly V."/>
            <person name="Sabar M."/>
            <person name="Matton D.P."/>
        </authorList>
    </citation>
    <scope>NUCLEOTIDE SEQUENCE</scope>
</reference>
<dbReference type="EMBL" id="GEDG01030708">
    <property type="protein sequence ID" value="JAP11782.1"/>
    <property type="molecule type" value="Transcribed_RNA"/>
</dbReference>
<sequence>LFLQNSSFLSVSVVPTALLLSAVRTTSNFFQFSSSSGLWLDSQDLRRLMRQLPQLNDLGPQS</sequence>
<protein>
    <submittedName>
        <fullName evidence="1">Putative ovule protein</fullName>
    </submittedName>
</protein>